<dbReference type="SUPFAM" id="SSF50182">
    <property type="entry name" value="Sm-like ribonucleoproteins"/>
    <property type="match status" value="1"/>
</dbReference>
<keyword evidence="4 9" id="KW-0747">Spliceosome</keyword>
<keyword evidence="6 9" id="KW-0508">mRNA splicing</keyword>
<evidence type="ECO:0000256" key="3">
    <source>
        <dbReference type="ARBA" id="ARBA00022664"/>
    </source>
</evidence>
<reference evidence="11 12" key="1">
    <citation type="submission" date="2024-03" db="EMBL/GenBank/DDBJ databases">
        <title>Aureococcus anophagefferens CCMP1851 and Kratosvirus quantuckense: Draft genome of a second virus-susceptible host strain in the model system.</title>
        <authorList>
            <person name="Chase E."/>
            <person name="Truchon A.R."/>
            <person name="Schepens W."/>
            <person name="Wilhelm S.W."/>
        </authorList>
    </citation>
    <scope>NUCLEOTIDE SEQUENCE [LARGE SCALE GENOMIC DNA]</scope>
    <source>
        <strain evidence="11 12">CCMP1851</strain>
    </source>
</reference>
<dbReference type="Pfam" id="PF01423">
    <property type="entry name" value="LSM"/>
    <property type="match status" value="1"/>
</dbReference>
<comment type="caution">
    <text evidence="11">The sequence shown here is derived from an EMBL/GenBank/DDBJ whole genome shotgun (WGS) entry which is preliminary data.</text>
</comment>
<evidence type="ECO:0000313" key="12">
    <source>
        <dbReference type="Proteomes" id="UP001363151"/>
    </source>
</evidence>
<evidence type="ECO:0000256" key="6">
    <source>
        <dbReference type="ARBA" id="ARBA00023187"/>
    </source>
</evidence>
<name>A0ABR1FZ11_AURAN</name>
<evidence type="ECO:0000256" key="4">
    <source>
        <dbReference type="ARBA" id="ARBA00022728"/>
    </source>
</evidence>
<sequence length="107" mass="11925">MATALKEMMGKQISVITCDGRNIVGQLRGYDQVTNVILDECHERVFSLDAGVEQVVLGLYIIRGAPRRARTRRRDNIAVIGEVDIELDAQTDFSELRADALKPVTHT</sequence>
<dbReference type="PANTHER" id="PTHR15588">
    <property type="entry name" value="LSM1"/>
    <property type="match status" value="1"/>
</dbReference>
<dbReference type="InterPro" id="IPR001163">
    <property type="entry name" value="Sm_dom_euk/arc"/>
</dbReference>
<evidence type="ECO:0000256" key="7">
    <source>
        <dbReference type="ARBA" id="ARBA00023242"/>
    </source>
</evidence>
<evidence type="ECO:0000256" key="9">
    <source>
        <dbReference type="RuleBase" id="RU365048"/>
    </source>
</evidence>
<evidence type="ECO:0000256" key="2">
    <source>
        <dbReference type="ARBA" id="ARBA00006850"/>
    </source>
</evidence>
<dbReference type="CDD" id="cd01727">
    <property type="entry name" value="LSm8"/>
    <property type="match status" value="1"/>
</dbReference>
<dbReference type="Gene3D" id="2.30.30.100">
    <property type="match status" value="1"/>
</dbReference>
<keyword evidence="8 9" id="KW-0687">Ribonucleoprotein</keyword>
<evidence type="ECO:0000259" key="10">
    <source>
        <dbReference type="PROSITE" id="PS52002"/>
    </source>
</evidence>
<evidence type="ECO:0000256" key="5">
    <source>
        <dbReference type="ARBA" id="ARBA00022884"/>
    </source>
</evidence>
<comment type="function">
    <text evidence="9">Plays role in pre-mRNA splicing as component of the U4/U6-U5 tri-snRNP complex that is involved in spliceosome assembly, and as component of the precatalytic spliceosome (spliceosome B complex). The heptameric LSM2-8 complex binds specifically to the 3'-terminal U-tract of U6 snRNA.</text>
</comment>
<keyword evidence="7 9" id="KW-0539">Nucleus</keyword>
<keyword evidence="5 9" id="KW-0694">RNA-binding</keyword>
<evidence type="ECO:0000256" key="1">
    <source>
        <dbReference type="ARBA" id="ARBA00004123"/>
    </source>
</evidence>
<keyword evidence="3 9" id="KW-0507">mRNA processing</keyword>
<dbReference type="InterPro" id="IPR047575">
    <property type="entry name" value="Sm"/>
</dbReference>
<dbReference type="Proteomes" id="UP001363151">
    <property type="component" value="Unassembled WGS sequence"/>
</dbReference>
<dbReference type="PANTHER" id="PTHR15588:SF9">
    <property type="entry name" value="U6 SNRNA-ASSOCIATED SM-LIKE PROTEIN LSM8"/>
    <property type="match status" value="1"/>
</dbReference>
<dbReference type="EMBL" id="JBBJCI010000202">
    <property type="protein sequence ID" value="KAK7241419.1"/>
    <property type="molecule type" value="Genomic_DNA"/>
</dbReference>
<proteinExistence type="inferred from homology"/>
<dbReference type="InterPro" id="IPR010920">
    <property type="entry name" value="LSM_dom_sf"/>
</dbReference>
<dbReference type="InterPro" id="IPR034103">
    <property type="entry name" value="Lsm8"/>
</dbReference>
<comment type="similarity">
    <text evidence="2 9">Belongs to the snRNP Sm proteins family.</text>
</comment>
<comment type="subunit">
    <text evidence="9">LSm subunits form a heteromer with a doughnut shape.</text>
</comment>
<comment type="subcellular location">
    <subcellularLocation>
        <location evidence="1 9">Nucleus</location>
    </subcellularLocation>
</comment>
<gene>
    <name evidence="9 11" type="primary">LSM8</name>
    <name evidence="11" type="ORF">SO694_00059265</name>
</gene>
<dbReference type="SMART" id="SM00651">
    <property type="entry name" value="Sm"/>
    <property type="match status" value="1"/>
</dbReference>
<protein>
    <recommendedName>
        <fullName evidence="9">U6 snRNA-associated Sm-like protein LSm8</fullName>
    </recommendedName>
</protein>
<keyword evidence="12" id="KW-1185">Reference proteome</keyword>
<feature type="domain" description="Sm" evidence="10">
    <location>
        <begin position="1"/>
        <end position="99"/>
    </location>
</feature>
<dbReference type="InterPro" id="IPR044642">
    <property type="entry name" value="PTHR15588"/>
</dbReference>
<evidence type="ECO:0000256" key="8">
    <source>
        <dbReference type="ARBA" id="ARBA00023274"/>
    </source>
</evidence>
<evidence type="ECO:0000313" key="11">
    <source>
        <dbReference type="EMBL" id="KAK7241419.1"/>
    </source>
</evidence>
<dbReference type="PROSITE" id="PS52002">
    <property type="entry name" value="SM"/>
    <property type="match status" value="1"/>
</dbReference>
<accession>A0ABR1FZ11</accession>
<organism evidence="11 12">
    <name type="scientific">Aureococcus anophagefferens</name>
    <name type="common">Harmful bloom alga</name>
    <dbReference type="NCBI Taxonomy" id="44056"/>
    <lineage>
        <taxon>Eukaryota</taxon>
        <taxon>Sar</taxon>
        <taxon>Stramenopiles</taxon>
        <taxon>Ochrophyta</taxon>
        <taxon>Pelagophyceae</taxon>
        <taxon>Pelagomonadales</taxon>
        <taxon>Pelagomonadaceae</taxon>
        <taxon>Aureococcus</taxon>
    </lineage>
</organism>